<dbReference type="PROSITE" id="PS51194">
    <property type="entry name" value="HELICASE_CTER"/>
    <property type="match status" value="1"/>
</dbReference>
<dbReference type="SMART" id="SM00487">
    <property type="entry name" value="DEXDc"/>
    <property type="match status" value="1"/>
</dbReference>
<evidence type="ECO:0000256" key="9">
    <source>
        <dbReference type="ARBA" id="ARBA00025403"/>
    </source>
</evidence>
<reference evidence="17 18" key="1">
    <citation type="submission" date="2015-06" db="EMBL/GenBank/DDBJ databases">
        <title>Draft genome of the ant-associated black yeast Phialophora attae CBS 131958.</title>
        <authorList>
            <person name="Moreno L.F."/>
            <person name="Stielow B.J."/>
            <person name="de Hoog S."/>
            <person name="Vicente V.A."/>
            <person name="Weiss V.A."/>
            <person name="de Vries M."/>
            <person name="Cruz L.M."/>
            <person name="Souza E.M."/>
        </authorList>
    </citation>
    <scope>NUCLEOTIDE SEQUENCE [LARGE SCALE GENOMIC DNA]</scope>
    <source>
        <strain evidence="17 18">CBS 131958</strain>
    </source>
</reference>
<protein>
    <submittedName>
        <fullName evidence="17">Dicer-like protein 2</fullName>
    </submittedName>
</protein>
<dbReference type="PANTHER" id="PTHR14950:SF37">
    <property type="entry name" value="ENDORIBONUCLEASE DICER"/>
    <property type="match status" value="1"/>
</dbReference>
<dbReference type="InterPro" id="IPR038248">
    <property type="entry name" value="Dicer_dimer_sf"/>
</dbReference>
<dbReference type="PANTHER" id="PTHR14950">
    <property type="entry name" value="DICER-RELATED"/>
    <property type="match status" value="1"/>
</dbReference>
<keyword evidence="6" id="KW-0067">ATP-binding</keyword>
<evidence type="ECO:0000259" key="14">
    <source>
        <dbReference type="PROSITE" id="PS51192"/>
    </source>
</evidence>
<keyword evidence="4" id="KW-0378">Hydrolase</keyword>
<evidence type="ECO:0000259" key="16">
    <source>
        <dbReference type="PROSITE" id="PS51327"/>
    </source>
</evidence>
<feature type="domain" description="RNase III" evidence="13">
    <location>
        <begin position="1070"/>
        <end position="1253"/>
    </location>
</feature>
<evidence type="ECO:0000256" key="6">
    <source>
        <dbReference type="ARBA" id="ARBA00022840"/>
    </source>
</evidence>
<dbReference type="PROSITE" id="PS00517">
    <property type="entry name" value="RNASE_3_1"/>
    <property type="match status" value="1"/>
</dbReference>
<feature type="domain" description="Helicase ATP-binding" evidence="14">
    <location>
        <begin position="43"/>
        <end position="219"/>
    </location>
</feature>
<dbReference type="PROSITE" id="PS50142">
    <property type="entry name" value="RNASE_3_2"/>
    <property type="match status" value="2"/>
</dbReference>
<evidence type="ECO:0000259" key="15">
    <source>
        <dbReference type="PROSITE" id="PS51194"/>
    </source>
</evidence>
<feature type="region of interest" description="Disordered" evidence="12">
    <location>
        <begin position="1352"/>
        <end position="1407"/>
    </location>
</feature>
<dbReference type="GO" id="GO:0050688">
    <property type="term" value="P:regulation of defense response to virus"/>
    <property type="evidence" value="ECO:0007669"/>
    <property type="project" value="UniProtKB-KW"/>
</dbReference>
<evidence type="ECO:0000256" key="8">
    <source>
        <dbReference type="ARBA" id="ARBA00023118"/>
    </source>
</evidence>
<dbReference type="Pfam" id="PF00636">
    <property type="entry name" value="Ribonuclease_3"/>
    <property type="match status" value="2"/>
</dbReference>
<dbReference type="Gene3D" id="3.30.160.380">
    <property type="entry name" value="Dicer dimerisation domain"/>
    <property type="match status" value="1"/>
</dbReference>
<comment type="function">
    <text evidence="9">Dicer-like endonuclease involved in cleaving double-stranded RNA in the RNA interference (RNAi) pathway. Produces 21 to 25 bp dsRNAs (siRNAs) which target the selective destruction of homologous RNAs leading to sequence-specific suppression of gene expression, called post-transcriptional gene silencing (PTGS). Part of a broad host defense response against viral infection and transposons.</text>
</comment>
<proteinExistence type="inferred from homology"/>
<dbReference type="SUPFAM" id="SSF69065">
    <property type="entry name" value="RNase III domain-like"/>
    <property type="match status" value="2"/>
</dbReference>
<feature type="domain" description="Helicase C-terminal" evidence="15">
    <location>
        <begin position="370"/>
        <end position="536"/>
    </location>
</feature>
<dbReference type="InterPro" id="IPR000999">
    <property type="entry name" value="RNase_III_dom"/>
</dbReference>
<keyword evidence="8" id="KW-0051">Antiviral defense</keyword>
<dbReference type="SMART" id="SM00490">
    <property type="entry name" value="HELICc"/>
    <property type="match status" value="1"/>
</dbReference>
<feature type="compositionally biased region" description="Polar residues" evidence="12">
    <location>
        <begin position="1352"/>
        <end position="1362"/>
    </location>
</feature>
<evidence type="ECO:0000256" key="1">
    <source>
        <dbReference type="ARBA" id="ARBA00022721"/>
    </source>
</evidence>
<dbReference type="CDD" id="cd00593">
    <property type="entry name" value="RIBOc"/>
    <property type="match status" value="2"/>
</dbReference>
<dbReference type="InterPro" id="IPR027417">
    <property type="entry name" value="P-loop_NTPase"/>
</dbReference>
<evidence type="ECO:0000256" key="12">
    <source>
        <dbReference type="SAM" id="MobiDB-lite"/>
    </source>
</evidence>
<evidence type="ECO:0000313" key="17">
    <source>
        <dbReference type="EMBL" id="KPI43442.1"/>
    </source>
</evidence>
<comment type="similarity">
    <text evidence="10">Belongs to the helicase family. Dicer subfamily.</text>
</comment>
<dbReference type="RefSeq" id="XP_018003405.1">
    <property type="nucleotide sequence ID" value="XM_018147091.1"/>
</dbReference>
<dbReference type="PROSITE" id="PS51327">
    <property type="entry name" value="DICER_DSRBF"/>
    <property type="match status" value="1"/>
</dbReference>
<dbReference type="InterPro" id="IPR011545">
    <property type="entry name" value="DEAD/DEAH_box_helicase_dom"/>
</dbReference>
<evidence type="ECO:0000313" key="18">
    <source>
        <dbReference type="Proteomes" id="UP000038010"/>
    </source>
</evidence>
<keyword evidence="1" id="KW-0930">Antiviral protein</keyword>
<keyword evidence="2" id="KW-0677">Repeat</keyword>
<dbReference type="STRING" id="1664694.A0A0N1H8Q5"/>
<feature type="domain" description="RNase III" evidence="13">
    <location>
        <begin position="922"/>
        <end position="1026"/>
    </location>
</feature>
<feature type="domain" description="Dicer dsRNA-binding fold" evidence="16">
    <location>
        <begin position="563"/>
        <end position="657"/>
    </location>
</feature>
<feature type="coiled-coil region" evidence="11">
    <location>
        <begin position="511"/>
        <end position="538"/>
    </location>
</feature>
<dbReference type="GO" id="GO:0005737">
    <property type="term" value="C:cytoplasm"/>
    <property type="evidence" value="ECO:0007669"/>
    <property type="project" value="TreeGrafter"/>
</dbReference>
<dbReference type="OrthoDB" id="416741at2759"/>
<dbReference type="GO" id="GO:0004386">
    <property type="term" value="F:helicase activity"/>
    <property type="evidence" value="ECO:0007669"/>
    <property type="project" value="UniProtKB-KW"/>
</dbReference>
<evidence type="ECO:0000256" key="4">
    <source>
        <dbReference type="ARBA" id="ARBA00022801"/>
    </source>
</evidence>
<organism evidence="17 18">
    <name type="scientific">Cyphellophora attinorum</name>
    <dbReference type="NCBI Taxonomy" id="1664694"/>
    <lineage>
        <taxon>Eukaryota</taxon>
        <taxon>Fungi</taxon>
        <taxon>Dikarya</taxon>
        <taxon>Ascomycota</taxon>
        <taxon>Pezizomycotina</taxon>
        <taxon>Eurotiomycetes</taxon>
        <taxon>Chaetothyriomycetidae</taxon>
        <taxon>Chaetothyriales</taxon>
        <taxon>Cyphellophoraceae</taxon>
        <taxon>Cyphellophora</taxon>
    </lineage>
</organism>
<evidence type="ECO:0000256" key="3">
    <source>
        <dbReference type="ARBA" id="ARBA00022741"/>
    </source>
</evidence>
<evidence type="ECO:0000256" key="11">
    <source>
        <dbReference type="SAM" id="Coils"/>
    </source>
</evidence>
<feature type="compositionally biased region" description="Basic and acidic residues" evidence="12">
    <location>
        <begin position="1396"/>
        <end position="1407"/>
    </location>
</feature>
<dbReference type="SUPFAM" id="SSF52540">
    <property type="entry name" value="P-loop containing nucleoside triphosphate hydrolases"/>
    <property type="match status" value="1"/>
</dbReference>
<feature type="compositionally biased region" description="Acidic residues" evidence="12">
    <location>
        <begin position="1383"/>
        <end position="1395"/>
    </location>
</feature>
<evidence type="ECO:0000256" key="2">
    <source>
        <dbReference type="ARBA" id="ARBA00022737"/>
    </source>
</evidence>
<evidence type="ECO:0000256" key="5">
    <source>
        <dbReference type="ARBA" id="ARBA00022806"/>
    </source>
</evidence>
<evidence type="ECO:0000256" key="7">
    <source>
        <dbReference type="ARBA" id="ARBA00022884"/>
    </source>
</evidence>
<dbReference type="Pfam" id="PF00270">
    <property type="entry name" value="DEAD"/>
    <property type="match status" value="1"/>
</dbReference>
<dbReference type="SMART" id="SM00535">
    <property type="entry name" value="RIBOc"/>
    <property type="match status" value="2"/>
</dbReference>
<dbReference type="GO" id="GO:0030422">
    <property type="term" value="P:siRNA processing"/>
    <property type="evidence" value="ECO:0007669"/>
    <property type="project" value="TreeGrafter"/>
</dbReference>
<dbReference type="Proteomes" id="UP000038010">
    <property type="component" value="Unassembled WGS sequence"/>
</dbReference>
<keyword evidence="3" id="KW-0547">Nucleotide-binding</keyword>
<dbReference type="GeneID" id="28738971"/>
<sequence length="1407" mass="158200">MATSSAILDGEIEAMETGENNCNPSTAAPVPEALHSRQYQLEMFEKSKTENIIICMDTGSGKTQIARLRIDFELQRNPTLRCWFLAQTQVLAEQQHSFMSKQLTQHSFRLITGADNAEYWASQNVWNAALSSYNGVISTPVVLYDALSHGFVSLDSMSLLVFDEAHHCVKSNPYNKIMGLVKQHFADTNRRPDILGLTATPMIRDDLKLIEELGNNLMSVCRTPTQSIEELREHVHLPDLVWLEYEQVEGRGSVLLERLQMLLRDYTLDDDPTMTMLQQSDDPHDMQKLAKFLAREESPTKRQILKMLGPWAADRYSYACISQLYNATAQQEACLFVIDKSETQHLAQLLRPLLDVPLYPTPEEHEMTPKVKRLLAHLQSLQPESMSCVIFVERRSVAYALCDVVANVSGLDGWHPFTFVGCANPMNRTLADLADLRVQHERFVEFRRGDRNLVIGTNVLEEGIDVRACNLVICFDPPISHRAYIQRRGRARDPDARFAFMVDRKTYSTNLHQWQALEEEMKRKCAEENRRRDDLLQHEKGAEERVDFPPIRTSKATIEVDSARQHLEYFCQTMRKAGQRPPRPLFILNANALGEYGCSVVLPTSLPPTVRRTSSAQVWQTRLNATKDAAFQSYKALHYAGLLTEHLLPIHAEDRKHGGAHGTIETRDSIVNVAPQFDVWSRCRQALNAKRPLFAHQVTIAGEVNVQLLLPLKSQAIRCTIVSAEGIEIAVKVRPVPDTIPDVYATAARITKFLYASVLQRRLPGVEEDGYLLSHYIVPKIPLEQWDTWLAAAKVRSPLSQAHEPYGQEALLYVHNQTVPYIWTMQKPAHNIQAIRLSRAIDLSRKHSSLPSAPVARDLPLADCMISGLQPRYARVMSYMPTILHEVEKSVRSQQALAITRLCDLTIEPSTVCSAFVSPKVSNTNYQRLEFIGDALLKFLAAINVFCNNQSFHEGALTVMVARLVSNARLHRSALETGLAQFLTTQAFSGKGWNLTPQEPVQRQLSSKTLADMIEAILGAVYMPGDTADMSKATEALNLFLPETTWRTPDQDIARVHVADMPEVVNKDILGDVEAIIGHRFSRPVLLLEALNHSSQSLPLRTYDRLEFLGDAIIDLIVKERLYNSKQQFGESYMTQASHAIVNKETFALLTTRAAMRVDHVEVNVDLRSKTPALTQTTNFKRLHDFLARAPSADLVSQRSQFMRNYDEIIDSVTEEMKSSKAWPWAEMLHLNSPKWASDILESIIGAVFIDSQADLEACCSVLTTLGLMDLVQRAVDEPDISYTQMREEIRIAFPGKAKFTTTKTRDLAGNEWVYACTAEVEGEGTAGVTAIATNCSCEAEAEERAAFQLLQTTKQSQQPPSVSEPRIKKRKRVDSVHGAESSGDDSDFSEDDAEAIVRESSEEAAL</sequence>
<keyword evidence="11" id="KW-0175">Coiled coil</keyword>
<dbReference type="InterPro" id="IPR014001">
    <property type="entry name" value="Helicase_ATP-bd"/>
</dbReference>
<dbReference type="GO" id="GO:0003723">
    <property type="term" value="F:RNA binding"/>
    <property type="evidence" value="ECO:0007669"/>
    <property type="project" value="UniProtKB-UniRule"/>
</dbReference>
<dbReference type="GO" id="GO:0005524">
    <property type="term" value="F:ATP binding"/>
    <property type="evidence" value="ECO:0007669"/>
    <property type="project" value="UniProtKB-KW"/>
</dbReference>
<keyword evidence="18" id="KW-1185">Reference proteome</keyword>
<dbReference type="InterPro" id="IPR036389">
    <property type="entry name" value="RNase_III_sf"/>
</dbReference>
<dbReference type="VEuPathDB" id="FungiDB:AB675_6776"/>
<dbReference type="GO" id="GO:0005634">
    <property type="term" value="C:nucleus"/>
    <property type="evidence" value="ECO:0007669"/>
    <property type="project" value="TreeGrafter"/>
</dbReference>
<evidence type="ECO:0000259" key="13">
    <source>
        <dbReference type="PROSITE" id="PS50142"/>
    </source>
</evidence>
<dbReference type="InterPro" id="IPR001650">
    <property type="entry name" value="Helicase_C-like"/>
</dbReference>
<dbReference type="Gene3D" id="3.40.50.300">
    <property type="entry name" value="P-loop containing nucleotide triphosphate hydrolases"/>
    <property type="match status" value="2"/>
</dbReference>
<dbReference type="Pfam" id="PF03368">
    <property type="entry name" value="Dicer_dimer"/>
    <property type="match status" value="1"/>
</dbReference>
<dbReference type="Gene3D" id="1.10.1520.10">
    <property type="entry name" value="Ribonuclease III domain"/>
    <property type="match status" value="2"/>
</dbReference>
<dbReference type="InterPro" id="IPR005034">
    <property type="entry name" value="Dicer_dimerisation"/>
</dbReference>
<dbReference type="GO" id="GO:0051607">
    <property type="term" value="P:defense response to virus"/>
    <property type="evidence" value="ECO:0007669"/>
    <property type="project" value="UniProtKB-KW"/>
</dbReference>
<keyword evidence="7 10" id="KW-0694">RNA-binding</keyword>
<accession>A0A0N1H8Q5</accession>
<dbReference type="PROSITE" id="PS51192">
    <property type="entry name" value="HELICASE_ATP_BIND_1"/>
    <property type="match status" value="1"/>
</dbReference>
<dbReference type="GO" id="GO:0004525">
    <property type="term" value="F:ribonuclease III activity"/>
    <property type="evidence" value="ECO:0007669"/>
    <property type="project" value="InterPro"/>
</dbReference>
<dbReference type="Pfam" id="PF00271">
    <property type="entry name" value="Helicase_C"/>
    <property type="match status" value="1"/>
</dbReference>
<keyword evidence="5" id="KW-0347">Helicase</keyword>
<evidence type="ECO:0000256" key="10">
    <source>
        <dbReference type="PROSITE-ProRule" id="PRU00657"/>
    </source>
</evidence>
<gene>
    <name evidence="17" type="ORF">AB675_6776</name>
</gene>
<name>A0A0N1H8Q5_9EURO</name>
<comment type="caution">
    <text evidence="17">The sequence shown here is derived from an EMBL/GenBank/DDBJ whole genome shotgun (WGS) entry which is preliminary data.</text>
</comment>
<dbReference type="EMBL" id="LFJN01000005">
    <property type="protein sequence ID" value="KPI43442.1"/>
    <property type="molecule type" value="Genomic_DNA"/>
</dbReference>